<dbReference type="PANTHER" id="PTHR33387">
    <property type="entry name" value="RMLC-LIKE JELLY ROLL FOLD PROTEIN"/>
    <property type="match status" value="1"/>
</dbReference>
<organism evidence="2 3">
    <name type="scientific">Leucobacter chromiireducens subsp. chromiireducens</name>
    <dbReference type="NCBI Taxonomy" id="660067"/>
    <lineage>
        <taxon>Bacteria</taxon>
        <taxon>Bacillati</taxon>
        <taxon>Actinomycetota</taxon>
        <taxon>Actinomycetes</taxon>
        <taxon>Micrococcales</taxon>
        <taxon>Microbacteriaceae</taxon>
        <taxon>Leucobacter</taxon>
    </lineage>
</organism>
<dbReference type="Pfam" id="PF06172">
    <property type="entry name" value="Cupin_5"/>
    <property type="match status" value="1"/>
</dbReference>
<proteinExistence type="predicted"/>
<dbReference type="PANTHER" id="PTHR33387:SF3">
    <property type="entry name" value="DUF985 DOMAIN-CONTAINING PROTEIN"/>
    <property type="match status" value="1"/>
</dbReference>
<name>A0ABS1SQ82_9MICO</name>
<dbReference type="CDD" id="cd06121">
    <property type="entry name" value="cupin_YML079wp"/>
    <property type="match status" value="1"/>
</dbReference>
<gene>
    <name evidence="2" type="ORF">D3226_06755</name>
</gene>
<comment type="caution">
    <text evidence="2">The sequence shown here is derived from an EMBL/GenBank/DDBJ whole genome shotgun (WGS) entry which is preliminary data.</text>
</comment>
<dbReference type="InterPro" id="IPR014710">
    <property type="entry name" value="RmlC-like_jellyroll"/>
</dbReference>
<evidence type="ECO:0000313" key="2">
    <source>
        <dbReference type="EMBL" id="MBL3689659.1"/>
    </source>
</evidence>
<dbReference type="SUPFAM" id="SSF51182">
    <property type="entry name" value="RmlC-like cupins"/>
    <property type="match status" value="1"/>
</dbReference>
<dbReference type="RefSeq" id="WP_202381681.1">
    <property type="nucleotide sequence ID" value="NZ_BAAAMA010000002.1"/>
</dbReference>
<protein>
    <submittedName>
        <fullName evidence="2">Cupin domain-containing protein</fullName>
    </submittedName>
</protein>
<accession>A0ABS1SQ82</accession>
<dbReference type="InterPro" id="IPR039935">
    <property type="entry name" value="YML079W-like"/>
</dbReference>
<evidence type="ECO:0000313" key="3">
    <source>
        <dbReference type="Proteomes" id="UP001646141"/>
    </source>
</evidence>
<evidence type="ECO:0000259" key="1">
    <source>
        <dbReference type="Pfam" id="PF06172"/>
    </source>
</evidence>
<feature type="domain" description="DUF985" evidence="1">
    <location>
        <begin position="14"/>
        <end position="138"/>
    </location>
</feature>
<sequence length="163" mass="17941">MSAAPNELPPEAAQWVERLGLEPLEHEGGMFRQMHLDEHSSAIYYLLADPDFSALHSLASVEVYHWYAGAPLSMLLLHPDGRAEERLLGPDPDSRELPGQLPQLAVPPEVMQGSSSTGAWTLIGTTMAPPFEWNGFALGERAELQDRYPSAAKRIAELTRPEA</sequence>
<dbReference type="Gene3D" id="2.60.120.10">
    <property type="entry name" value="Jelly Rolls"/>
    <property type="match status" value="1"/>
</dbReference>
<reference evidence="2 3" key="1">
    <citation type="submission" date="2018-09" db="EMBL/GenBank/DDBJ databases">
        <title>Comparative genomics of Leucobacter spp.</title>
        <authorList>
            <person name="Reis A.C."/>
            <person name="Kolvenbach B.A."/>
            <person name="Corvini P.F.X."/>
            <person name="Nunes O.C."/>
        </authorList>
    </citation>
    <scope>NUCLEOTIDE SEQUENCE [LARGE SCALE GENOMIC DNA]</scope>
    <source>
        <strain evidence="2 3">L-1</strain>
    </source>
</reference>
<dbReference type="Proteomes" id="UP001646141">
    <property type="component" value="Unassembled WGS sequence"/>
</dbReference>
<dbReference type="InterPro" id="IPR009327">
    <property type="entry name" value="Cupin_DUF985"/>
</dbReference>
<dbReference type="InterPro" id="IPR011051">
    <property type="entry name" value="RmlC_Cupin_sf"/>
</dbReference>
<keyword evidence="3" id="KW-1185">Reference proteome</keyword>
<dbReference type="EMBL" id="QYAD01000002">
    <property type="protein sequence ID" value="MBL3689659.1"/>
    <property type="molecule type" value="Genomic_DNA"/>
</dbReference>